<evidence type="ECO:0000313" key="8">
    <source>
        <dbReference type="EMBL" id="MXI73858.1"/>
    </source>
</evidence>
<keyword evidence="5" id="KW-0560">Oxidoreductase</keyword>
<keyword evidence="4" id="KW-0288">FMN</keyword>
<dbReference type="Proteomes" id="UP000462410">
    <property type="component" value="Unassembled WGS sequence"/>
</dbReference>
<evidence type="ECO:0000256" key="2">
    <source>
        <dbReference type="ARBA" id="ARBA00007118"/>
    </source>
</evidence>
<dbReference type="Pfam" id="PF00881">
    <property type="entry name" value="Nitroreductase"/>
    <property type="match status" value="2"/>
</dbReference>
<evidence type="ECO:0000313" key="7">
    <source>
        <dbReference type="EMBL" id="MWT23755.1"/>
    </source>
</evidence>
<keyword evidence="3" id="KW-0285">Flavoprotein</keyword>
<dbReference type="InterPro" id="IPR000415">
    <property type="entry name" value="Nitroreductase-like"/>
</dbReference>
<evidence type="ECO:0000313" key="9">
    <source>
        <dbReference type="Proteomes" id="UP000436141"/>
    </source>
</evidence>
<dbReference type="PANTHER" id="PTHR43673">
    <property type="entry name" value="NAD(P)H NITROREDUCTASE YDGI-RELATED"/>
    <property type="match status" value="1"/>
</dbReference>
<comment type="caution">
    <text evidence="8">The sequence shown here is derived from an EMBL/GenBank/DDBJ whole genome shotgun (WGS) entry which is preliminary data.</text>
</comment>
<dbReference type="RefSeq" id="WP_042099315.1">
    <property type="nucleotide sequence ID" value="NZ_BFFT01000019.1"/>
</dbReference>
<feature type="domain" description="Nitroreductase" evidence="6">
    <location>
        <begin position="214"/>
        <end position="305"/>
    </location>
</feature>
<gene>
    <name evidence="7" type="ORF">GP965_23010</name>
    <name evidence="8" type="ORF">GRW05_06035</name>
</gene>
<proteinExistence type="inferred from homology"/>
<dbReference type="GO" id="GO:0016491">
    <property type="term" value="F:oxidoreductase activity"/>
    <property type="evidence" value="ECO:0007669"/>
    <property type="project" value="UniProtKB-KW"/>
</dbReference>
<dbReference type="EMBL" id="WUIY01000016">
    <property type="protein sequence ID" value="MXI73858.1"/>
    <property type="molecule type" value="Genomic_DNA"/>
</dbReference>
<accession>A0A400ZSY3</accession>
<dbReference type="EMBL" id="WTRC01000576">
    <property type="protein sequence ID" value="MWT23755.1"/>
    <property type="molecule type" value="Genomic_DNA"/>
</dbReference>
<evidence type="ECO:0000256" key="3">
    <source>
        <dbReference type="ARBA" id="ARBA00022630"/>
    </source>
</evidence>
<dbReference type="AlphaFoldDB" id="A0A400ZSY3"/>
<comment type="cofactor">
    <cofactor evidence="1">
        <name>FMN</name>
        <dbReference type="ChEBI" id="CHEBI:58210"/>
    </cofactor>
</comment>
<comment type="similarity">
    <text evidence="2">Belongs to the nitroreductase family.</text>
</comment>
<evidence type="ECO:0000256" key="5">
    <source>
        <dbReference type="ARBA" id="ARBA00023002"/>
    </source>
</evidence>
<reference evidence="7 10" key="2">
    <citation type="submission" date="2019-12" db="EMBL/GenBank/DDBJ databases">
        <title>Enteriobacteria Tanzani isolates_8377-8380.</title>
        <authorList>
            <person name="Subbiah M."/>
            <person name="Call D."/>
        </authorList>
    </citation>
    <scope>NUCLEOTIDE SEQUENCE [LARGE SCALE GENOMIC DNA]</scope>
    <source>
        <strain evidence="7 10">8378wH8</strain>
    </source>
</reference>
<protein>
    <recommendedName>
        <fullName evidence="6">Nitroreductase domain-containing protein</fullName>
    </recommendedName>
</protein>
<feature type="domain" description="Nitroreductase" evidence="6">
    <location>
        <begin position="160"/>
        <end position="213"/>
    </location>
</feature>
<dbReference type="SUPFAM" id="SSF55469">
    <property type="entry name" value="FMN-dependent nitroreductase-like"/>
    <property type="match status" value="1"/>
</dbReference>
<evidence type="ECO:0000256" key="1">
    <source>
        <dbReference type="ARBA" id="ARBA00001917"/>
    </source>
</evidence>
<evidence type="ECO:0000256" key="4">
    <source>
        <dbReference type="ARBA" id="ARBA00022643"/>
    </source>
</evidence>
<name>A0A400ZSY3_ECOLX</name>
<dbReference type="InterPro" id="IPR029479">
    <property type="entry name" value="Nitroreductase"/>
</dbReference>
<evidence type="ECO:0000313" key="10">
    <source>
        <dbReference type="Proteomes" id="UP000462410"/>
    </source>
</evidence>
<dbReference type="Gene3D" id="3.40.109.10">
    <property type="entry name" value="NADH Oxidase"/>
    <property type="match status" value="1"/>
</dbReference>
<dbReference type="Proteomes" id="UP000436141">
    <property type="component" value="Unassembled WGS sequence"/>
</dbReference>
<reference evidence="8 9" key="1">
    <citation type="submission" date="2019-12" db="EMBL/GenBank/DDBJ databases">
        <title>Enteriobacteria Tanzani isolates_10434.</title>
        <authorList>
            <person name="Subbiah M."/>
            <person name="Call D."/>
        </authorList>
    </citation>
    <scope>NUCLEOTIDE SEQUENCE [LARGE SCALE GENOMIC DNA]</scope>
    <source>
        <strain evidence="8 9">10434wD1</strain>
    </source>
</reference>
<dbReference type="PANTHER" id="PTHR43673:SF2">
    <property type="entry name" value="NITROREDUCTASE"/>
    <property type="match status" value="1"/>
</dbReference>
<evidence type="ECO:0000259" key="6">
    <source>
        <dbReference type="Pfam" id="PF00881"/>
    </source>
</evidence>
<organism evidence="8 9">
    <name type="scientific">Escherichia coli</name>
    <dbReference type="NCBI Taxonomy" id="562"/>
    <lineage>
        <taxon>Bacteria</taxon>
        <taxon>Pseudomonadati</taxon>
        <taxon>Pseudomonadota</taxon>
        <taxon>Gammaproteobacteria</taxon>
        <taxon>Enterobacterales</taxon>
        <taxon>Enterobacteriaceae</taxon>
        <taxon>Escherichia</taxon>
    </lineage>
</organism>
<sequence>MFISRVKRKIQSLISLELNFLHDYWRFKKYYTKGSQASKDKQKLESWILQDKHRIEKAFSLPKPKLGFGKDVIPRLIDNLVNYSSKFGNDQVYYIGLGALQSYKRFHDEQKFLLPEFYSKNICKIRNDDFLDPRCNVAGYFKKDDSLVTGKITVESLMNERRSCRHFDVDESLKIGDKLLKDVTKLSITAPSVCNRQHWRIHYFSGELKNKILSYQNGNSGFTENIPYVAVITSDLRAFYSTDERNQPYTDGGIFAMNFMYALQHYGLASCPLNWCNSSHIENEFRETKLIPDYEVVVLVVAFGYPNKDALYAKSPRLSLNNFYTIN</sequence>